<proteinExistence type="predicted"/>
<dbReference type="PATRIC" id="fig|28087.4.peg.1392"/>
<evidence type="ECO:0000313" key="1">
    <source>
        <dbReference type="EMBL" id="KTD58697.1"/>
    </source>
</evidence>
<dbReference type="OrthoDB" id="5636056at2"/>
<gene>
    <name evidence="1" type="ORF">Lsai_1304</name>
</gene>
<dbReference type="eggNOG" id="ENOG50309VI">
    <property type="taxonomic scope" value="Bacteria"/>
</dbReference>
<dbReference type="RefSeq" id="WP_027272045.1">
    <property type="nucleotide sequence ID" value="NZ_CAAAJE010000022.1"/>
</dbReference>
<dbReference type="AlphaFoldDB" id="A0A0W0YP93"/>
<protein>
    <submittedName>
        <fullName evidence="1">Uncharacterized protein</fullName>
    </submittedName>
</protein>
<comment type="caution">
    <text evidence="1">The sequence shown here is derived from an EMBL/GenBank/DDBJ whole genome shotgun (WGS) entry which is preliminary data.</text>
</comment>
<dbReference type="Proteomes" id="UP000054621">
    <property type="component" value="Unassembled WGS sequence"/>
</dbReference>
<name>A0A0W0YP93_9GAMM</name>
<evidence type="ECO:0000313" key="2">
    <source>
        <dbReference type="Proteomes" id="UP000054621"/>
    </source>
</evidence>
<accession>A0A0W0YP93</accession>
<sequence length="284" mass="31591">MSSQVVIRGSDILTTVSVDNLREVTANELNATAALNPSVPKYKPDGCGVILLFHTPDHQIHGLAGLRNNPALKDKLTSDGALFPDQVNTTIGGKLSDPNKSLHESIMSAIKYKMFYENMFSETPQIYLAQKVIKSLIDAIEAPEGWSNNFCVHTDSWTNKDGSTGTMCFITAIKHVNCTYEDLEKIKMALATIMDYKNSQGEAERNISDFDFYPFLATMRNATNEYLITRSEVEKAEIAYLHNARVTFNDLCLEAFRVNNSYTQFRGSVDLTLDIESPALSPAL</sequence>
<reference evidence="1 2" key="1">
    <citation type="submission" date="2015-11" db="EMBL/GenBank/DDBJ databases">
        <title>Genomic analysis of 38 Legionella species identifies large and diverse effector repertoires.</title>
        <authorList>
            <person name="Burstein D."/>
            <person name="Amaro F."/>
            <person name="Zusman T."/>
            <person name="Lifshitz Z."/>
            <person name="Cohen O."/>
            <person name="Gilbert J.A."/>
            <person name="Pupko T."/>
            <person name="Shuman H.A."/>
            <person name="Segal G."/>
        </authorList>
    </citation>
    <scope>NUCLEOTIDE SEQUENCE [LARGE SCALE GENOMIC DNA]</scope>
    <source>
        <strain evidence="1 2">Mt.St.Helens-4</strain>
    </source>
</reference>
<dbReference type="STRING" id="28087.Lsai_1304"/>
<organism evidence="1 2">
    <name type="scientific">Legionella sainthelensi</name>
    <dbReference type="NCBI Taxonomy" id="28087"/>
    <lineage>
        <taxon>Bacteria</taxon>
        <taxon>Pseudomonadati</taxon>
        <taxon>Pseudomonadota</taxon>
        <taxon>Gammaproteobacteria</taxon>
        <taxon>Legionellales</taxon>
        <taxon>Legionellaceae</taxon>
        <taxon>Legionella</taxon>
    </lineage>
</organism>
<dbReference type="EMBL" id="LNYV01000013">
    <property type="protein sequence ID" value="KTD58697.1"/>
    <property type="molecule type" value="Genomic_DNA"/>
</dbReference>